<name>A0AAE0HR51_9PEZI</name>
<dbReference type="GeneID" id="87834704"/>
<protein>
    <recommendedName>
        <fullName evidence="4">Secreted protein</fullName>
    </recommendedName>
</protein>
<evidence type="ECO:0008006" key="4">
    <source>
        <dbReference type="Google" id="ProtNLM"/>
    </source>
</evidence>
<evidence type="ECO:0000313" key="2">
    <source>
        <dbReference type="EMBL" id="KAK3300261.1"/>
    </source>
</evidence>
<reference evidence="2" key="2">
    <citation type="submission" date="2023-06" db="EMBL/GenBank/DDBJ databases">
        <authorList>
            <consortium name="Lawrence Berkeley National Laboratory"/>
            <person name="Haridas S."/>
            <person name="Hensen N."/>
            <person name="Bonometti L."/>
            <person name="Westerberg I."/>
            <person name="Brannstrom I.O."/>
            <person name="Guillou S."/>
            <person name="Cros-Aarteil S."/>
            <person name="Calhoun S."/>
            <person name="Kuo A."/>
            <person name="Mondo S."/>
            <person name="Pangilinan J."/>
            <person name="Riley R."/>
            <person name="Labutti K."/>
            <person name="Andreopoulos B."/>
            <person name="Lipzen A."/>
            <person name="Chen C."/>
            <person name="Yanf M."/>
            <person name="Daum C."/>
            <person name="Ng V."/>
            <person name="Clum A."/>
            <person name="Steindorff A."/>
            <person name="Ohm R."/>
            <person name="Martin F."/>
            <person name="Silar P."/>
            <person name="Natvig D."/>
            <person name="Lalanne C."/>
            <person name="Gautier V."/>
            <person name="Ament-Velasquez S.L."/>
            <person name="Kruys A."/>
            <person name="Hutchinson M.I."/>
            <person name="Powell A.J."/>
            <person name="Barry K."/>
            <person name="Miller A.N."/>
            <person name="Grigoriev I.V."/>
            <person name="Debuchy R."/>
            <person name="Gladieux P."/>
            <person name="Thoren M.H."/>
            <person name="Johannesson H."/>
        </authorList>
    </citation>
    <scope>NUCLEOTIDE SEQUENCE</scope>
    <source>
        <strain evidence="2">CBS 168.71</strain>
    </source>
</reference>
<dbReference type="Proteomes" id="UP001278766">
    <property type="component" value="Unassembled WGS sequence"/>
</dbReference>
<organism evidence="2 3">
    <name type="scientific">Chaetomium fimeti</name>
    <dbReference type="NCBI Taxonomy" id="1854472"/>
    <lineage>
        <taxon>Eukaryota</taxon>
        <taxon>Fungi</taxon>
        <taxon>Dikarya</taxon>
        <taxon>Ascomycota</taxon>
        <taxon>Pezizomycotina</taxon>
        <taxon>Sordariomycetes</taxon>
        <taxon>Sordariomycetidae</taxon>
        <taxon>Sordariales</taxon>
        <taxon>Chaetomiaceae</taxon>
        <taxon>Chaetomium</taxon>
    </lineage>
</organism>
<gene>
    <name evidence="2" type="ORF">B0H64DRAFT_10785</name>
</gene>
<sequence length="110" mass="12599">MRLSHLSLVLFGIWKQFLLLTQYSQHMIRFTSPPRQSSLGIGPGWAELAWQGRDHPTSSPLSRCFKSRNRLVSHPLEAASHGCVTLERKVTGGWPLRRSDRHWEPIGRSN</sequence>
<feature type="signal peptide" evidence="1">
    <location>
        <begin position="1"/>
        <end position="19"/>
    </location>
</feature>
<reference evidence="2" key="1">
    <citation type="journal article" date="2023" name="Mol. Phylogenet. Evol.">
        <title>Genome-scale phylogeny and comparative genomics of the fungal order Sordariales.</title>
        <authorList>
            <person name="Hensen N."/>
            <person name="Bonometti L."/>
            <person name="Westerberg I."/>
            <person name="Brannstrom I.O."/>
            <person name="Guillou S."/>
            <person name="Cros-Aarteil S."/>
            <person name="Calhoun S."/>
            <person name="Haridas S."/>
            <person name="Kuo A."/>
            <person name="Mondo S."/>
            <person name="Pangilinan J."/>
            <person name="Riley R."/>
            <person name="LaButti K."/>
            <person name="Andreopoulos B."/>
            <person name="Lipzen A."/>
            <person name="Chen C."/>
            <person name="Yan M."/>
            <person name="Daum C."/>
            <person name="Ng V."/>
            <person name="Clum A."/>
            <person name="Steindorff A."/>
            <person name="Ohm R.A."/>
            <person name="Martin F."/>
            <person name="Silar P."/>
            <person name="Natvig D.O."/>
            <person name="Lalanne C."/>
            <person name="Gautier V."/>
            <person name="Ament-Velasquez S.L."/>
            <person name="Kruys A."/>
            <person name="Hutchinson M.I."/>
            <person name="Powell A.J."/>
            <person name="Barry K."/>
            <person name="Miller A.N."/>
            <person name="Grigoriev I.V."/>
            <person name="Debuchy R."/>
            <person name="Gladieux P."/>
            <person name="Hiltunen Thoren M."/>
            <person name="Johannesson H."/>
        </authorList>
    </citation>
    <scope>NUCLEOTIDE SEQUENCE</scope>
    <source>
        <strain evidence="2">CBS 168.71</strain>
    </source>
</reference>
<evidence type="ECO:0000256" key="1">
    <source>
        <dbReference type="SAM" id="SignalP"/>
    </source>
</evidence>
<keyword evidence="1" id="KW-0732">Signal</keyword>
<proteinExistence type="predicted"/>
<dbReference type="RefSeq" id="XP_062663775.1">
    <property type="nucleotide sequence ID" value="XM_062797756.1"/>
</dbReference>
<evidence type="ECO:0000313" key="3">
    <source>
        <dbReference type="Proteomes" id="UP001278766"/>
    </source>
</evidence>
<keyword evidence="3" id="KW-1185">Reference proteome</keyword>
<dbReference type="AlphaFoldDB" id="A0AAE0HR51"/>
<feature type="chain" id="PRO_5042180195" description="Secreted protein" evidence="1">
    <location>
        <begin position="20"/>
        <end position="110"/>
    </location>
</feature>
<accession>A0AAE0HR51</accession>
<dbReference type="EMBL" id="JAUEPN010000001">
    <property type="protein sequence ID" value="KAK3300261.1"/>
    <property type="molecule type" value="Genomic_DNA"/>
</dbReference>
<comment type="caution">
    <text evidence="2">The sequence shown here is derived from an EMBL/GenBank/DDBJ whole genome shotgun (WGS) entry which is preliminary data.</text>
</comment>